<sequence length="98" mass="11192">MQLVLEKPDVYKPSHVNQDNLWKKLIADLFEDFLLFFLPDLHAEVKASGGCHGIGKEFFVQAQSRFRTQLCRGIIDSKLSFYSKSFSKKLLSIVKGAK</sequence>
<dbReference type="GeneID" id="96599018"/>
<evidence type="ECO:0000313" key="1">
    <source>
        <dbReference type="EMBL" id="KMY32866.1"/>
    </source>
</evidence>
<dbReference type="PATRIC" id="fig|582475.4.peg.2095"/>
<dbReference type="Proteomes" id="UP000037326">
    <property type="component" value="Unassembled WGS sequence"/>
</dbReference>
<protein>
    <submittedName>
        <fullName evidence="1">Uncharacterized protein</fullName>
    </submittedName>
</protein>
<dbReference type="EMBL" id="LFXJ01000005">
    <property type="protein sequence ID" value="KMY32866.1"/>
    <property type="molecule type" value="Genomic_DNA"/>
</dbReference>
<gene>
    <name evidence="1" type="ORF">ACZ11_12325</name>
</gene>
<name>A0A0K9FFE8_9BACI</name>
<comment type="caution">
    <text evidence="1">The sequence shown here is derived from an EMBL/GenBank/DDBJ whole genome shotgun (WGS) entry which is preliminary data.</text>
</comment>
<organism evidence="1 2">
    <name type="scientific">Lysinibacillus xylanilyticus</name>
    <dbReference type="NCBI Taxonomy" id="582475"/>
    <lineage>
        <taxon>Bacteria</taxon>
        <taxon>Bacillati</taxon>
        <taxon>Bacillota</taxon>
        <taxon>Bacilli</taxon>
        <taxon>Bacillales</taxon>
        <taxon>Bacillaceae</taxon>
        <taxon>Lysinibacillus</taxon>
    </lineage>
</organism>
<dbReference type="OrthoDB" id="9965877at2"/>
<proteinExistence type="predicted"/>
<reference evidence="2" key="1">
    <citation type="submission" date="2015-07" db="EMBL/GenBank/DDBJ databases">
        <authorList>
            <consortium name="Consortium for Microbial Forensics and Genomics (microFORGE)"/>
            <person name="Knight B.M."/>
            <person name="Roberts D.P."/>
            <person name="Lin D."/>
            <person name="Hari K."/>
            <person name="Fletcher J."/>
            <person name="Melcher U."/>
            <person name="Blagden T."/>
            <person name="Winegar R.A."/>
        </authorList>
    </citation>
    <scope>NUCLEOTIDE SEQUENCE [LARGE SCALE GENOMIC DNA]</scope>
    <source>
        <strain evidence="2">DSM 23493</strain>
    </source>
</reference>
<accession>A0A0K9FFE8</accession>
<dbReference type="RefSeq" id="WP_049666472.1">
    <property type="nucleotide sequence ID" value="NZ_LFXJ01000005.1"/>
</dbReference>
<dbReference type="AlphaFoldDB" id="A0A0K9FFE8"/>
<evidence type="ECO:0000313" key="2">
    <source>
        <dbReference type="Proteomes" id="UP000037326"/>
    </source>
</evidence>